<keyword evidence="2" id="KW-0472">Membrane</keyword>
<dbReference type="Proteomes" id="UP000190102">
    <property type="component" value="Unassembled WGS sequence"/>
</dbReference>
<keyword evidence="2" id="KW-0812">Transmembrane</keyword>
<keyword evidence="2" id="KW-1133">Transmembrane helix</keyword>
<proteinExistence type="predicted"/>
<dbReference type="AlphaFoldDB" id="A0A1T4K152"/>
<evidence type="ECO:0000256" key="2">
    <source>
        <dbReference type="SAM" id="Phobius"/>
    </source>
</evidence>
<evidence type="ECO:0000313" key="4">
    <source>
        <dbReference type="Proteomes" id="UP000190102"/>
    </source>
</evidence>
<feature type="region of interest" description="Disordered" evidence="1">
    <location>
        <begin position="238"/>
        <end position="259"/>
    </location>
</feature>
<sequence length="259" mass="29012">MPLTAEQQEQLRIEYIDLIGFYQKVKQIVITSERANKEQKLSVPAIVELRSAFDHVARAHAVLYQLPIAEEYEGDEFKYCHKNLDKAHGHLYRAAYDAYDVIAIALAEEIDEYLDSFSKNTLFVVIPDASAKIIRPFEEAKTLVTAEKCRKDVTCKAEEEEQFSQYEKAADQLVNVKDEILRHMASLAAYDAEQKQAQTQAQIQADRRHKTGTYLAIGGILISIVSIVIGVVLSSGPVGAKGQSSESNLTFKNMSSPKK</sequence>
<feature type="transmembrane region" description="Helical" evidence="2">
    <location>
        <begin position="214"/>
        <end position="233"/>
    </location>
</feature>
<feature type="compositionally biased region" description="Polar residues" evidence="1">
    <location>
        <begin position="242"/>
        <end position="259"/>
    </location>
</feature>
<gene>
    <name evidence="3" type="ORF">SAMN02745119_00237</name>
</gene>
<accession>A0A1T4K152</accession>
<evidence type="ECO:0000256" key="1">
    <source>
        <dbReference type="SAM" id="MobiDB-lite"/>
    </source>
</evidence>
<dbReference type="RefSeq" id="WP_078788545.1">
    <property type="nucleotide sequence ID" value="NZ_FUWR01000001.1"/>
</dbReference>
<organism evidence="3 4">
    <name type="scientific">Trichlorobacter thiogenes</name>
    <dbReference type="NCBI Taxonomy" id="115783"/>
    <lineage>
        <taxon>Bacteria</taxon>
        <taxon>Pseudomonadati</taxon>
        <taxon>Thermodesulfobacteriota</taxon>
        <taxon>Desulfuromonadia</taxon>
        <taxon>Geobacterales</taxon>
        <taxon>Geobacteraceae</taxon>
        <taxon>Trichlorobacter</taxon>
    </lineage>
</organism>
<keyword evidence="4" id="KW-1185">Reference proteome</keyword>
<evidence type="ECO:0000313" key="3">
    <source>
        <dbReference type="EMBL" id="SJZ36047.1"/>
    </source>
</evidence>
<reference evidence="4" key="1">
    <citation type="submission" date="2017-02" db="EMBL/GenBank/DDBJ databases">
        <authorList>
            <person name="Varghese N."/>
            <person name="Submissions S."/>
        </authorList>
    </citation>
    <scope>NUCLEOTIDE SEQUENCE [LARGE SCALE GENOMIC DNA]</scope>
    <source>
        <strain evidence="4">ATCC BAA-34</strain>
    </source>
</reference>
<dbReference type="EMBL" id="FUWR01000001">
    <property type="protein sequence ID" value="SJZ36047.1"/>
    <property type="molecule type" value="Genomic_DNA"/>
</dbReference>
<name>A0A1T4K152_9BACT</name>
<dbReference type="OrthoDB" id="9255750at2"/>
<protein>
    <submittedName>
        <fullName evidence="3">Uncharacterized protein</fullName>
    </submittedName>
</protein>